<proteinExistence type="predicted"/>
<dbReference type="Pfam" id="PF00497">
    <property type="entry name" value="SBP_bac_3"/>
    <property type="match status" value="1"/>
</dbReference>
<evidence type="ECO:0000259" key="3">
    <source>
        <dbReference type="SMART" id="SM00062"/>
    </source>
</evidence>
<dbReference type="RefSeq" id="WP_213171971.1">
    <property type="nucleotide sequence ID" value="NZ_CP070496.1"/>
</dbReference>
<dbReference type="PANTHER" id="PTHR35936">
    <property type="entry name" value="MEMBRANE-BOUND LYTIC MUREIN TRANSGLYCOSYLASE F"/>
    <property type="match status" value="1"/>
</dbReference>
<dbReference type="InterPro" id="IPR001638">
    <property type="entry name" value="Solute-binding_3/MltF_N"/>
</dbReference>
<gene>
    <name evidence="4" type="ORF">JQS30_03265</name>
</gene>
<dbReference type="PROSITE" id="PS51318">
    <property type="entry name" value="TAT"/>
    <property type="match status" value="1"/>
</dbReference>
<dbReference type="PANTHER" id="PTHR35936:SF17">
    <property type="entry name" value="ARGININE-BINDING EXTRACELLULAR PROTEIN ARTP"/>
    <property type="match status" value="1"/>
</dbReference>
<evidence type="ECO:0000313" key="5">
    <source>
        <dbReference type="Proteomes" id="UP000662939"/>
    </source>
</evidence>
<organism evidence="4 5">
    <name type="scientific">Natronoglycomyces albus</name>
    <dbReference type="NCBI Taxonomy" id="2811108"/>
    <lineage>
        <taxon>Bacteria</taxon>
        <taxon>Bacillati</taxon>
        <taxon>Actinomycetota</taxon>
        <taxon>Actinomycetes</taxon>
        <taxon>Glycomycetales</taxon>
        <taxon>Glycomycetaceae</taxon>
        <taxon>Natronoglycomyces</taxon>
    </lineage>
</organism>
<evidence type="ECO:0000256" key="2">
    <source>
        <dbReference type="SAM" id="SignalP"/>
    </source>
</evidence>
<evidence type="ECO:0000256" key="1">
    <source>
        <dbReference type="ARBA" id="ARBA00022729"/>
    </source>
</evidence>
<protein>
    <submittedName>
        <fullName evidence="4">Transporter substrate-binding domain-containing protein</fullName>
    </submittedName>
</protein>
<name>A0A895XUQ7_9ACTN</name>
<dbReference type="PROSITE" id="PS51257">
    <property type="entry name" value="PROKAR_LIPOPROTEIN"/>
    <property type="match status" value="1"/>
</dbReference>
<feature type="signal peptide" evidence="2">
    <location>
        <begin position="1"/>
        <end position="35"/>
    </location>
</feature>
<dbReference type="SMART" id="SM00062">
    <property type="entry name" value="PBPb"/>
    <property type="match status" value="1"/>
</dbReference>
<accession>A0A895XUQ7</accession>
<keyword evidence="5" id="KW-1185">Reference proteome</keyword>
<dbReference type="EMBL" id="CP070496">
    <property type="protein sequence ID" value="QSB05960.1"/>
    <property type="molecule type" value="Genomic_DNA"/>
</dbReference>
<evidence type="ECO:0000313" key="4">
    <source>
        <dbReference type="EMBL" id="QSB05960.1"/>
    </source>
</evidence>
<sequence length="303" mass="33059">MTKRTIWNRRNLMRTTAASCAAALGLTLSACSATADAETLLEEAQDGGTLRVAYADEEPFAYTDSDGNVVGQSVAMHTYLLGELGIEEDQIDWVQTEWDSLIPGLGSNHDMVIAGMYVNADRCEAALFADPDYVMPDTLLVPAGNPENLENINSFIDRDDLVVGVMNGTTEHANVEQDLELDDSQYDVHPNLSALVRELKAGRIDAVALTDINLRLEAEADDDLDTVEPFWPTDADGNDIIGAGAVVFPDGANNFRDAVNEILHETLEDRDLWLSLVGEYGFNEDNIPDPDITAENICGDSYQ</sequence>
<dbReference type="AlphaFoldDB" id="A0A895XUQ7"/>
<dbReference type="KEGG" id="nav:JQS30_03265"/>
<dbReference type="InterPro" id="IPR006311">
    <property type="entry name" value="TAT_signal"/>
</dbReference>
<dbReference type="SUPFAM" id="SSF53850">
    <property type="entry name" value="Periplasmic binding protein-like II"/>
    <property type="match status" value="1"/>
</dbReference>
<keyword evidence="1 2" id="KW-0732">Signal</keyword>
<feature type="domain" description="Solute-binding protein family 3/N-terminal" evidence="3">
    <location>
        <begin position="49"/>
        <end position="277"/>
    </location>
</feature>
<feature type="chain" id="PRO_5038810599" evidence="2">
    <location>
        <begin position="36"/>
        <end position="303"/>
    </location>
</feature>
<dbReference type="Gene3D" id="3.40.190.10">
    <property type="entry name" value="Periplasmic binding protein-like II"/>
    <property type="match status" value="2"/>
</dbReference>
<dbReference type="Proteomes" id="UP000662939">
    <property type="component" value="Chromosome"/>
</dbReference>
<reference evidence="4" key="1">
    <citation type="submission" date="2021-02" db="EMBL/GenBank/DDBJ databases">
        <title>Natronoglycomyces albus gen. nov., sp. nov, a haloalkaliphilic actinobacterium from a soda solonchak soil.</title>
        <authorList>
            <person name="Sorokin D.Y."/>
            <person name="Khijniak T.V."/>
            <person name="Zakharycheva A.P."/>
            <person name="Boueva O.V."/>
            <person name="Ariskina E.V."/>
            <person name="Hahnke R.L."/>
            <person name="Bunk B."/>
            <person name="Sproer C."/>
            <person name="Schumann P."/>
            <person name="Evtushenko L.I."/>
            <person name="Kublanov I.V."/>
        </authorList>
    </citation>
    <scope>NUCLEOTIDE SEQUENCE</scope>
    <source>
        <strain evidence="4">DSM 106290</strain>
    </source>
</reference>